<sequence>MAHTWSENRFACPGCHRTYREESFMDSIEDDEASPTKLKNLFAILVPRGISIVVIWDVTKDWSAEKNQISPVPTAHTELIKRAL</sequence>
<organism evidence="1 2">
    <name type="scientific">Apolygus lucorum</name>
    <name type="common">Small green plant bug</name>
    <name type="synonym">Lygocoris lucorum</name>
    <dbReference type="NCBI Taxonomy" id="248454"/>
    <lineage>
        <taxon>Eukaryota</taxon>
        <taxon>Metazoa</taxon>
        <taxon>Ecdysozoa</taxon>
        <taxon>Arthropoda</taxon>
        <taxon>Hexapoda</taxon>
        <taxon>Insecta</taxon>
        <taxon>Pterygota</taxon>
        <taxon>Neoptera</taxon>
        <taxon>Paraneoptera</taxon>
        <taxon>Hemiptera</taxon>
        <taxon>Heteroptera</taxon>
        <taxon>Panheteroptera</taxon>
        <taxon>Cimicomorpha</taxon>
        <taxon>Miridae</taxon>
        <taxon>Mirini</taxon>
        <taxon>Apolygus</taxon>
    </lineage>
</organism>
<dbReference type="EMBL" id="WIXP02000101">
    <property type="protein sequence ID" value="KAF6197382.1"/>
    <property type="molecule type" value="Genomic_DNA"/>
</dbReference>
<evidence type="ECO:0000313" key="1">
    <source>
        <dbReference type="EMBL" id="KAF6197382.1"/>
    </source>
</evidence>
<gene>
    <name evidence="1" type="ORF">GE061_020266</name>
</gene>
<name>A0A8S9WJ18_APOLU</name>
<protein>
    <submittedName>
        <fullName evidence="1">Uncharacterized protein</fullName>
    </submittedName>
</protein>
<proteinExistence type="predicted"/>
<accession>A0A8S9WJ18</accession>
<comment type="caution">
    <text evidence="1">The sequence shown here is derived from an EMBL/GenBank/DDBJ whole genome shotgun (WGS) entry which is preliminary data.</text>
</comment>
<keyword evidence="2" id="KW-1185">Reference proteome</keyword>
<evidence type="ECO:0000313" key="2">
    <source>
        <dbReference type="Proteomes" id="UP000466442"/>
    </source>
</evidence>
<dbReference type="AlphaFoldDB" id="A0A8S9WJ18"/>
<dbReference type="Proteomes" id="UP000466442">
    <property type="component" value="Unassembled WGS sequence"/>
</dbReference>
<reference evidence="1" key="1">
    <citation type="journal article" date="2021" name="Mol. Ecol. Resour.">
        <title>Apolygus lucorum genome provides insights into omnivorousness and mesophyll feeding.</title>
        <authorList>
            <person name="Liu Y."/>
            <person name="Liu H."/>
            <person name="Wang H."/>
            <person name="Huang T."/>
            <person name="Liu B."/>
            <person name="Yang B."/>
            <person name="Yin L."/>
            <person name="Li B."/>
            <person name="Zhang Y."/>
            <person name="Zhang S."/>
            <person name="Jiang F."/>
            <person name="Zhang X."/>
            <person name="Ren Y."/>
            <person name="Wang B."/>
            <person name="Wang S."/>
            <person name="Lu Y."/>
            <person name="Wu K."/>
            <person name="Fan W."/>
            <person name="Wang G."/>
        </authorList>
    </citation>
    <scope>NUCLEOTIDE SEQUENCE</scope>
    <source>
        <strain evidence="1">12Hb</strain>
    </source>
</reference>